<keyword evidence="2" id="KW-1185">Reference proteome</keyword>
<proteinExistence type="predicted"/>
<organism evidence="1 2">
    <name type="scientific">Colocasia esculenta</name>
    <name type="common">Wild taro</name>
    <name type="synonym">Arum esculentum</name>
    <dbReference type="NCBI Taxonomy" id="4460"/>
    <lineage>
        <taxon>Eukaryota</taxon>
        <taxon>Viridiplantae</taxon>
        <taxon>Streptophyta</taxon>
        <taxon>Embryophyta</taxon>
        <taxon>Tracheophyta</taxon>
        <taxon>Spermatophyta</taxon>
        <taxon>Magnoliopsida</taxon>
        <taxon>Liliopsida</taxon>
        <taxon>Araceae</taxon>
        <taxon>Aroideae</taxon>
        <taxon>Colocasieae</taxon>
        <taxon>Colocasia</taxon>
    </lineage>
</organism>
<protein>
    <recommendedName>
        <fullName evidence="3">DUF868 domain-containing protein</fullName>
    </recommendedName>
</protein>
<dbReference type="AlphaFoldDB" id="A0A843WU94"/>
<dbReference type="OrthoDB" id="678233at2759"/>
<comment type="caution">
    <text evidence="1">The sequence shown here is derived from an EMBL/GenBank/DDBJ whole genome shotgun (WGS) entry which is preliminary data.</text>
</comment>
<dbReference type="EMBL" id="NMUH01006309">
    <property type="protein sequence ID" value="MQM14973.1"/>
    <property type="molecule type" value="Genomic_DNA"/>
</dbReference>
<name>A0A843WU94_COLES</name>
<sequence length="330" mass="36153">MISCRSSLPMVVTVGSHRHRSLSSSLPLPIVATAVGCRQSPTDATVATGFDCFFVTVISAVTCLYRTRLSTQKELLVRVTWSKSLLGQGLSVGVDHCSSPQHPPQKTAGATNSMLLRKKKGNHTFLSGEIEVGLHWDISAAKYGFGPEPVEGFYLVVTVEAEVALVLGDISREHIKGLEGGSGGLPVAEFSLVSRREQVLGGTPYATKARFGDNGRDHEILIRCKGGEGGVGGSRDAELSVSIDRKKVVQVRRLRWNFRGNQTIFVDGLPVDMMWDVHDWWFSDTSGRAAFMFRTRSALESRLWLEEELLHREQGGKSGFSLLIHAFKSP</sequence>
<dbReference type="Proteomes" id="UP000652761">
    <property type="component" value="Unassembled WGS sequence"/>
</dbReference>
<accession>A0A843WU94</accession>
<dbReference type="Pfam" id="PF05910">
    <property type="entry name" value="DUF868"/>
    <property type="match status" value="1"/>
</dbReference>
<evidence type="ECO:0008006" key="3">
    <source>
        <dbReference type="Google" id="ProtNLM"/>
    </source>
</evidence>
<evidence type="ECO:0000313" key="1">
    <source>
        <dbReference type="EMBL" id="MQM14973.1"/>
    </source>
</evidence>
<dbReference type="InterPro" id="IPR008586">
    <property type="entry name" value="DUF868_pln"/>
</dbReference>
<evidence type="ECO:0000313" key="2">
    <source>
        <dbReference type="Proteomes" id="UP000652761"/>
    </source>
</evidence>
<gene>
    <name evidence="1" type="ORF">Taro_047909</name>
</gene>
<reference evidence="1" key="1">
    <citation type="submission" date="2017-07" db="EMBL/GenBank/DDBJ databases">
        <title>Taro Niue Genome Assembly and Annotation.</title>
        <authorList>
            <person name="Atibalentja N."/>
            <person name="Keating K."/>
            <person name="Fields C.J."/>
        </authorList>
    </citation>
    <scope>NUCLEOTIDE SEQUENCE</scope>
    <source>
        <strain evidence="1">Niue_2</strain>
        <tissue evidence="1">Leaf</tissue>
    </source>
</reference>
<dbReference type="PANTHER" id="PTHR31972">
    <property type="entry name" value="EXPRESSED PROTEIN"/>
    <property type="match status" value="1"/>
</dbReference>
<dbReference type="PANTHER" id="PTHR31972:SF48">
    <property type="entry name" value="OS04G0407500 PROTEIN"/>
    <property type="match status" value="1"/>
</dbReference>